<feature type="coiled-coil region" evidence="2">
    <location>
        <begin position="22"/>
        <end position="56"/>
    </location>
</feature>
<protein>
    <submittedName>
        <fullName evidence="6">RND family efflux transporter MFP subunit</fullName>
    </submittedName>
</protein>
<feature type="domain" description="Multidrug resistance protein MdtA-like C-terminal permuted SH3" evidence="5">
    <location>
        <begin position="298"/>
        <end position="361"/>
    </location>
</feature>
<proteinExistence type="inferred from homology"/>
<dbReference type="Gene3D" id="2.40.420.20">
    <property type="match status" value="1"/>
</dbReference>
<dbReference type="PANTHER" id="PTHR30469">
    <property type="entry name" value="MULTIDRUG RESISTANCE PROTEIN MDTA"/>
    <property type="match status" value="1"/>
</dbReference>
<dbReference type="PROSITE" id="PS51257">
    <property type="entry name" value="PROKAR_LIPOPROTEIN"/>
    <property type="match status" value="1"/>
</dbReference>
<accession>A0A562THA2</accession>
<dbReference type="InterPro" id="IPR058627">
    <property type="entry name" value="MdtA-like_C"/>
</dbReference>
<dbReference type="OrthoDB" id="9806939at2"/>
<reference evidence="6 7" key="1">
    <citation type="journal article" date="2013" name="Stand. Genomic Sci.">
        <title>Genomic Encyclopedia of Type Strains, Phase I: The one thousand microbial genomes (KMG-I) project.</title>
        <authorList>
            <person name="Kyrpides N.C."/>
            <person name="Woyke T."/>
            <person name="Eisen J.A."/>
            <person name="Garrity G."/>
            <person name="Lilburn T.G."/>
            <person name="Beck B.J."/>
            <person name="Whitman W.B."/>
            <person name="Hugenholtz P."/>
            <person name="Klenk H.P."/>
        </authorList>
    </citation>
    <scope>NUCLEOTIDE SEQUENCE [LARGE SCALE GENOMIC DNA]</scope>
    <source>
        <strain evidence="6 7">DSM 13484</strain>
    </source>
</reference>
<dbReference type="Gene3D" id="2.40.30.170">
    <property type="match status" value="1"/>
</dbReference>
<dbReference type="Pfam" id="PF25954">
    <property type="entry name" value="Beta-barrel_RND_2"/>
    <property type="match status" value="1"/>
</dbReference>
<dbReference type="Pfam" id="PF25893">
    <property type="entry name" value="HH_CzcB"/>
    <property type="match status" value="1"/>
</dbReference>
<evidence type="ECO:0000313" key="6">
    <source>
        <dbReference type="EMBL" id="TWI92190.1"/>
    </source>
</evidence>
<dbReference type="InterPro" id="IPR058648">
    <property type="entry name" value="HH_CzcB-like"/>
</dbReference>
<comment type="caution">
    <text evidence="6">The sequence shown here is derived from an EMBL/GenBank/DDBJ whole genome shotgun (WGS) entry which is preliminary data.</text>
</comment>
<keyword evidence="2" id="KW-0175">Coiled coil</keyword>
<evidence type="ECO:0000256" key="2">
    <source>
        <dbReference type="SAM" id="Coils"/>
    </source>
</evidence>
<evidence type="ECO:0000259" key="3">
    <source>
        <dbReference type="Pfam" id="PF25893"/>
    </source>
</evidence>
<dbReference type="Proteomes" id="UP000316778">
    <property type="component" value="Unassembled WGS sequence"/>
</dbReference>
<evidence type="ECO:0000259" key="5">
    <source>
        <dbReference type="Pfam" id="PF25967"/>
    </source>
</evidence>
<dbReference type="InterPro" id="IPR006143">
    <property type="entry name" value="RND_pump_MFP"/>
</dbReference>
<dbReference type="InterPro" id="IPR058792">
    <property type="entry name" value="Beta-barrel_RND_2"/>
</dbReference>
<feature type="domain" description="CusB-like beta-barrel" evidence="4">
    <location>
        <begin position="222"/>
        <end position="292"/>
    </location>
</feature>
<dbReference type="Gene3D" id="2.40.50.100">
    <property type="match status" value="1"/>
</dbReference>
<dbReference type="Pfam" id="PF25967">
    <property type="entry name" value="RND-MFP_C"/>
    <property type="match status" value="1"/>
</dbReference>
<gene>
    <name evidence="6" type="ORF">LX66_1574</name>
</gene>
<sequence length="371" mass="40586">MTKRYFIVPFITVILAACGGGEPNKEAKLQQLKQQKAKLDQEIAALEKEIGKSDTTQKVKTVTIETLNDTVFRHYIDVQGSVDARQNVNVFAKSSGVVTDINVKEGQVVRKGQVLGKVDDQLQQAAIAELKTQLELATTTYQRQKNLWDQEIGSEMQFLTAKNNMETLKRRLSTAEEQLAQTRIISPINGTVDAVLVKLGDNAGPGASGPAFRVVNSSSLKVEANVAEGYAGNVKTGAPVLISFPDINKEINARISFASRTIDPVSRTIKVEVPLPADPALRPNMIAHIRIVDYTAKNAVVIPVNVIQYTMGKPFVVVAQNSNGKMVAQRKEIEMGRTYNDKAEIKEGLQPGDKLVTTGYQGLDNNDLIKL</sequence>
<dbReference type="AlphaFoldDB" id="A0A562THA2"/>
<dbReference type="GO" id="GO:0015562">
    <property type="term" value="F:efflux transmembrane transporter activity"/>
    <property type="evidence" value="ECO:0007669"/>
    <property type="project" value="TreeGrafter"/>
</dbReference>
<feature type="coiled-coil region" evidence="2">
    <location>
        <begin position="127"/>
        <end position="185"/>
    </location>
</feature>
<dbReference type="GO" id="GO:1990281">
    <property type="term" value="C:efflux pump complex"/>
    <property type="evidence" value="ECO:0007669"/>
    <property type="project" value="TreeGrafter"/>
</dbReference>
<dbReference type="EMBL" id="VLLG01000002">
    <property type="protein sequence ID" value="TWI92190.1"/>
    <property type="molecule type" value="Genomic_DNA"/>
</dbReference>
<dbReference type="Gene3D" id="1.10.287.470">
    <property type="entry name" value="Helix hairpin bin"/>
    <property type="match status" value="1"/>
</dbReference>
<feature type="domain" description="CzcB-like alpha-helical hairpin" evidence="3">
    <location>
        <begin position="123"/>
        <end position="180"/>
    </location>
</feature>
<evidence type="ECO:0000313" key="7">
    <source>
        <dbReference type="Proteomes" id="UP000316778"/>
    </source>
</evidence>
<dbReference type="RefSeq" id="WP_145711486.1">
    <property type="nucleotide sequence ID" value="NZ_BAAAFY010000001.1"/>
</dbReference>
<dbReference type="PANTHER" id="PTHR30469:SF15">
    <property type="entry name" value="HLYD FAMILY OF SECRETION PROTEINS"/>
    <property type="match status" value="1"/>
</dbReference>
<comment type="similarity">
    <text evidence="1">Belongs to the membrane fusion protein (MFP) (TC 8.A.1) family.</text>
</comment>
<name>A0A562THA2_CHIJA</name>
<organism evidence="6 7">
    <name type="scientific">Chitinophaga japonensis</name>
    <name type="common">Flexibacter japonensis</name>
    <dbReference type="NCBI Taxonomy" id="104662"/>
    <lineage>
        <taxon>Bacteria</taxon>
        <taxon>Pseudomonadati</taxon>
        <taxon>Bacteroidota</taxon>
        <taxon>Chitinophagia</taxon>
        <taxon>Chitinophagales</taxon>
        <taxon>Chitinophagaceae</taxon>
        <taxon>Chitinophaga</taxon>
    </lineage>
</organism>
<dbReference type="NCBIfam" id="TIGR01730">
    <property type="entry name" value="RND_mfp"/>
    <property type="match status" value="1"/>
</dbReference>
<keyword evidence="7" id="KW-1185">Reference proteome</keyword>
<evidence type="ECO:0000256" key="1">
    <source>
        <dbReference type="ARBA" id="ARBA00009477"/>
    </source>
</evidence>
<dbReference type="SUPFAM" id="SSF111369">
    <property type="entry name" value="HlyD-like secretion proteins"/>
    <property type="match status" value="1"/>
</dbReference>
<evidence type="ECO:0000259" key="4">
    <source>
        <dbReference type="Pfam" id="PF25954"/>
    </source>
</evidence>